<reference evidence="3" key="1">
    <citation type="submission" date="2025-08" db="UniProtKB">
        <authorList>
            <consortium name="RefSeq"/>
        </authorList>
    </citation>
    <scope>IDENTIFICATION</scope>
    <source>
        <tissue evidence="3">Whole body</tissue>
    </source>
</reference>
<evidence type="ECO:0000256" key="1">
    <source>
        <dbReference type="SAM" id="MobiDB-lite"/>
    </source>
</evidence>
<accession>A0A6J1QQ91</accession>
<dbReference type="GeneID" id="112462521"/>
<gene>
    <name evidence="3" type="primary">LOC112462521</name>
</gene>
<proteinExistence type="predicted"/>
<keyword evidence="3" id="KW-0472">Membrane</keyword>
<dbReference type="AlphaFoldDB" id="A0A6J1QQ91"/>
<sequence length="157" mass="18544">MVVNIISLRDTTKVFSRPPTNTDQTQYHLECNNSSSSNNNHNNHISNKRIHNNRQYNNNSNNRIVLETDLNDIPVFVNDLPFRKLPRNRIIHLNILNTDIFRLKLEIQEPFWNLQVTHKVILSSLLRSLQPQHPWQGNLSFLYHPVGKLLATRHHRF</sequence>
<protein>
    <submittedName>
        <fullName evidence="3">Uncharacterized transmembrane protein DDB_G0285049 isoform X1</fullName>
    </submittedName>
</protein>
<feature type="region of interest" description="Disordered" evidence="1">
    <location>
        <begin position="32"/>
        <end position="56"/>
    </location>
</feature>
<keyword evidence="3" id="KW-0812">Transmembrane</keyword>
<evidence type="ECO:0000313" key="2">
    <source>
        <dbReference type="Proteomes" id="UP000504618"/>
    </source>
</evidence>
<name>A0A6J1QQ91_9HYME</name>
<evidence type="ECO:0000313" key="3">
    <source>
        <dbReference type="RefSeq" id="XP_024884108.1"/>
    </source>
</evidence>
<feature type="compositionally biased region" description="Low complexity" evidence="1">
    <location>
        <begin position="32"/>
        <end position="45"/>
    </location>
</feature>
<dbReference type="Proteomes" id="UP000504618">
    <property type="component" value="Unplaced"/>
</dbReference>
<organism evidence="2 3">
    <name type="scientific">Temnothorax curvispinosus</name>
    <dbReference type="NCBI Taxonomy" id="300111"/>
    <lineage>
        <taxon>Eukaryota</taxon>
        <taxon>Metazoa</taxon>
        <taxon>Ecdysozoa</taxon>
        <taxon>Arthropoda</taxon>
        <taxon>Hexapoda</taxon>
        <taxon>Insecta</taxon>
        <taxon>Pterygota</taxon>
        <taxon>Neoptera</taxon>
        <taxon>Endopterygota</taxon>
        <taxon>Hymenoptera</taxon>
        <taxon>Apocrita</taxon>
        <taxon>Aculeata</taxon>
        <taxon>Formicoidea</taxon>
        <taxon>Formicidae</taxon>
        <taxon>Myrmicinae</taxon>
        <taxon>Temnothorax</taxon>
    </lineage>
</organism>
<keyword evidence="2" id="KW-1185">Reference proteome</keyword>
<dbReference type="RefSeq" id="XP_024884108.1">
    <property type="nucleotide sequence ID" value="XM_025028340.1"/>
</dbReference>